<organism evidence="1 2">
    <name type="scientific">Caerostris extrusa</name>
    <name type="common">Bark spider</name>
    <name type="synonym">Caerostris bankana</name>
    <dbReference type="NCBI Taxonomy" id="172846"/>
    <lineage>
        <taxon>Eukaryota</taxon>
        <taxon>Metazoa</taxon>
        <taxon>Ecdysozoa</taxon>
        <taxon>Arthropoda</taxon>
        <taxon>Chelicerata</taxon>
        <taxon>Arachnida</taxon>
        <taxon>Araneae</taxon>
        <taxon>Araneomorphae</taxon>
        <taxon>Entelegynae</taxon>
        <taxon>Araneoidea</taxon>
        <taxon>Araneidae</taxon>
        <taxon>Caerostris</taxon>
    </lineage>
</organism>
<keyword evidence="2" id="KW-1185">Reference proteome</keyword>
<sequence>MEKENCYSEQIVDIDDPEVQTDPETNKRKMRLGTHRYRNFKNSPRSVRVPATIDWRRRFVQVVSNVVRRFRNKRRGLKFFFFPCRKRQ</sequence>
<name>A0AAV4MI53_CAEEX</name>
<dbReference type="EMBL" id="BPLR01019768">
    <property type="protein sequence ID" value="GIX71583.1"/>
    <property type="molecule type" value="Genomic_DNA"/>
</dbReference>
<evidence type="ECO:0000313" key="1">
    <source>
        <dbReference type="EMBL" id="GIX71583.1"/>
    </source>
</evidence>
<proteinExistence type="predicted"/>
<evidence type="ECO:0000313" key="2">
    <source>
        <dbReference type="Proteomes" id="UP001054945"/>
    </source>
</evidence>
<dbReference type="AlphaFoldDB" id="A0AAV4MI53"/>
<dbReference type="Proteomes" id="UP001054945">
    <property type="component" value="Unassembled WGS sequence"/>
</dbReference>
<protein>
    <submittedName>
        <fullName evidence="1">Uncharacterized protein</fullName>
    </submittedName>
</protein>
<accession>A0AAV4MI53</accession>
<gene>
    <name evidence="1" type="ORF">CEXT_45641</name>
</gene>
<comment type="caution">
    <text evidence="1">The sequence shown here is derived from an EMBL/GenBank/DDBJ whole genome shotgun (WGS) entry which is preliminary data.</text>
</comment>
<reference evidence="1 2" key="1">
    <citation type="submission" date="2021-06" db="EMBL/GenBank/DDBJ databases">
        <title>Caerostris extrusa draft genome.</title>
        <authorList>
            <person name="Kono N."/>
            <person name="Arakawa K."/>
        </authorList>
    </citation>
    <scope>NUCLEOTIDE SEQUENCE [LARGE SCALE GENOMIC DNA]</scope>
</reference>